<reference evidence="2" key="1">
    <citation type="submission" date="2023-08" db="EMBL/GenBank/DDBJ databases">
        <title>Draft sequence of the Babesia gibsoni genome.</title>
        <authorList>
            <person name="Yamagishi J.Y."/>
            <person name="Xuan X.X."/>
        </authorList>
    </citation>
    <scope>NUCLEOTIDE SEQUENCE</scope>
    <source>
        <strain evidence="2">Azabu</strain>
    </source>
</reference>
<accession>A0AAD8UTW1</accession>
<feature type="region of interest" description="Disordered" evidence="1">
    <location>
        <begin position="60"/>
        <end position="102"/>
    </location>
</feature>
<organism evidence="2 3">
    <name type="scientific">Babesia gibsoni</name>
    <dbReference type="NCBI Taxonomy" id="33632"/>
    <lineage>
        <taxon>Eukaryota</taxon>
        <taxon>Sar</taxon>
        <taxon>Alveolata</taxon>
        <taxon>Apicomplexa</taxon>
        <taxon>Aconoidasida</taxon>
        <taxon>Piroplasmida</taxon>
        <taxon>Babesiidae</taxon>
        <taxon>Babesia</taxon>
    </lineage>
</organism>
<dbReference type="AlphaFoldDB" id="A0AAD8UTW1"/>
<keyword evidence="3" id="KW-1185">Reference proteome</keyword>
<proteinExistence type="predicted"/>
<evidence type="ECO:0000313" key="3">
    <source>
        <dbReference type="Proteomes" id="UP001230268"/>
    </source>
</evidence>
<dbReference type="Proteomes" id="UP001230268">
    <property type="component" value="Unassembled WGS sequence"/>
</dbReference>
<dbReference type="EMBL" id="JAVEPI010000001">
    <property type="protein sequence ID" value="KAK1444896.1"/>
    <property type="molecule type" value="Genomic_DNA"/>
</dbReference>
<sequence length="578" mass="65971">MRGSNAANLKRVLSLPISQRETGLLRAYQPIERRLPYSLTLDVAGSHKNSNCQGVVSNDAIKTSRNHPPKEGTVMHANKRDSHSGTQRHKMTEGRSETANGKSVTNCRIVPSASVTLSLGRKSHVEPLSRWADISSLNYSFDRSDIGHSVLSIGGMDAPSVEKCMERDILKNVFNLPEPRLRVWLHNLDATTLLQETLSYLFNENHVKEKLTIAYSVVCKKLDNVEFLTCKQSYMFLKLQLILLERKVTFEFSRSLYGMCINLLDWKIGKLPPEYLFNICTVLYKLWHHLQSTGRLGEVKEYHESEGDTADMRSLCNPLVGILESSVLEINDHSIPALVKLLHRLQQHVPIEALAKLHEISFLKIIEHVETMTLHHLMKTLKYVEKLNSQIPLPLYFLCAEILKKQKNSVSYEDYSFLMRCMSRCNSYELTSVKRALLLYASFAESSKNIEVSKLEPFVVVTLFNAFGIIPATEEAELEMKKLLTSELHTDTPPNLLAEVRLPKGYYKKVSSLEEMRYIIIQSLGYLLNPKDSFVSQILHPSHIKTCYGVTRRLKLSLLEIIEEVRTKKIVTKELMIK</sequence>
<name>A0AAD8UTW1_BABGI</name>
<gene>
    <name evidence="2" type="ORF">BgAZ_108020</name>
</gene>
<evidence type="ECO:0000256" key="1">
    <source>
        <dbReference type="SAM" id="MobiDB-lite"/>
    </source>
</evidence>
<comment type="caution">
    <text evidence="2">The sequence shown here is derived from an EMBL/GenBank/DDBJ whole genome shotgun (WGS) entry which is preliminary data.</text>
</comment>
<evidence type="ECO:0000313" key="2">
    <source>
        <dbReference type="EMBL" id="KAK1444896.1"/>
    </source>
</evidence>
<protein>
    <submittedName>
        <fullName evidence="2">Uncharacterized protein</fullName>
    </submittedName>
</protein>